<evidence type="ECO:0000313" key="1">
    <source>
        <dbReference type="EMBL" id="AOR22510.1"/>
    </source>
</evidence>
<dbReference type="Gene3D" id="3.10.450.50">
    <property type="match status" value="1"/>
</dbReference>
<sequence length="404" mass="47998">MIKKECSKKYMNNEFIENKENDESAELYDNMMDDLFEKYENKMNRMFVKGVYSFEVSEQLKSLSKEAIYSIARNLGMSRISTLNKDALIEKVLTEYNEIIEKQFIYFEEERFDILKNYINNGGVKVFDEIDTYELSRTAYFMQQGIIFPSTKDEKAVFLMPKIVQDIIREKENSEYTNRLKKNREILDLYRGLNKAYGIVNTKDVISLLQRYDIDNSEEFNINEIIKEAQYYYREYREEKGFFINNNIENWSDLLNDIEKDNNNLEYCNINKNELLNMIDHEWIYKSKFGKAFLKEFTNIFEIKKEMVYQIMDDLSFDIQDNNIDETINSLLELINADNIELRNYIKGLANKFLSNIRLWKYKGATLNEINGKDKEVKTKITVGRNDPCICGSGKKYKKCCGKN</sequence>
<dbReference type="STRING" id="394958.BGI42_01645"/>
<name>A0A1D7XHD7_9CLOT</name>
<organism evidence="1 2">
    <name type="scientific">Clostridium taeniosporum</name>
    <dbReference type="NCBI Taxonomy" id="394958"/>
    <lineage>
        <taxon>Bacteria</taxon>
        <taxon>Bacillati</taxon>
        <taxon>Bacillota</taxon>
        <taxon>Clostridia</taxon>
        <taxon>Eubacteriales</taxon>
        <taxon>Clostridiaceae</taxon>
        <taxon>Clostridium</taxon>
    </lineage>
</organism>
<gene>
    <name evidence="1" type="ORF">BGI42_01645</name>
</gene>
<keyword evidence="2" id="KW-1185">Reference proteome</keyword>
<evidence type="ECO:0000313" key="2">
    <source>
        <dbReference type="Proteomes" id="UP000094652"/>
    </source>
</evidence>
<accession>A0A1D7XHD7</accession>
<proteinExistence type="predicted"/>
<dbReference type="EMBL" id="CP017253">
    <property type="protein sequence ID" value="AOR22510.1"/>
    <property type="molecule type" value="Genomic_DNA"/>
</dbReference>
<dbReference type="SUPFAM" id="SSF103642">
    <property type="entry name" value="Sec-C motif"/>
    <property type="match status" value="1"/>
</dbReference>
<protein>
    <submittedName>
        <fullName evidence="1">Zinc chelation protein SecC</fullName>
    </submittedName>
</protein>
<dbReference type="InterPro" id="IPR004027">
    <property type="entry name" value="SEC_C_motif"/>
</dbReference>
<dbReference type="Pfam" id="PF02810">
    <property type="entry name" value="SEC-C"/>
    <property type="match status" value="1"/>
</dbReference>
<reference evidence="2" key="1">
    <citation type="submission" date="2016-09" db="EMBL/GenBank/DDBJ databases">
        <title>Genomics of Clostridium taeniosporum, an organism which forms endospores with ribbon-like appendages.</title>
        <authorList>
            <person name="Walker J.R."/>
        </authorList>
    </citation>
    <scope>NUCLEOTIDE SEQUENCE [LARGE SCALE GENOMIC DNA]</scope>
    <source>
        <strain evidence="2">1/k</strain>
    </source>
</reference>
<dbReference type="KEGG" id="ctae:BGI42_01645"/>
<dbReference type="AlphaFoldDB" id="A0A1D7XHD7"/>
<dbReference type="Proteomes" id="UP000094652">
    <property type="component" value="Chromosome"/>
</dbReference>
<dbReference type="RefSeq" id="WP_069678671.1">
    <property type="nucleotide sequence ID" value="NZ_CP017253.2"/>
</dbReference>
<dbReference type="OrthoDB" id="9814022at2"/>